<sequence>MSSQAENNAAISCPQSLLDKVDEIRKLGLTSKISLPQIAVVGDQSSGKSTLLEYISGVTFPKDAGMCTCFVTEVRMRPANEFSAQVLINNQVDARLSPPESKEDVAVVVEKAKALFMDGGNQSIYDDILTVDLSGPDLPMLTLVDLPGYVQTHTSGQSETIVQDIENLVEKYLADSRTIILAVIPVTRDFETNVAIRHIRTFDGEGNRTMCVLTKPDLVDRGTESRVFETLSGDKMYLSRGYHIVKNKSYEDCQADVSREETLRKESVFFGRAPWSSIRGSDRGIQNLIEKLTDTLTNQVDQEFSGIKKDLIQQKLKLELELKALGSGLTNDLDKLTLLQTNISHVMQQFKYLVDGQYGAGDFAQGFYLRSLVRDRNEVFHKKIICVTTTATKKLDVPGIMKATRGRELQGMVPLETFVVLCRRVVQAWSSIAEQHIDQVCNLASQVFEEVIQKRCDKILVNYFSERMTEFIDHQKKIMHEAARAILDDEINLPSTLQNTDFAKKWGNEESKEDAQMRDILGNYCLTAANRYSDAICLYVIERGLFKNCDVRGAEWFMADPAALSRFREPRQSARLRESLPQEIEKLQKAISIL</sequence>
<evidence type="ECO:0000256" key="2">
    <source>
        <dbReference type="ARBA" id="ARBA00023134"/>
    </source>
</evidence>
<dbReference type="InterPro" id="IPR045063">
    <property type="entry name" value="Dynamin_N"/>
</dbReference>
<dbReference type="GO" id="GO:0006897">
    <property type="term" value="P:endocytosis"/>
    <property type="evidence" value="ECO:0007669"/>
    <property type="project" value="TreeGrafter"/>
</dbReference>
<dbReference type="PANTHER" id="PTHR11566:SF21">
    <property type="entry name" value="DYNAMIN RELATED PROTEIN 1, ISOFORM A"/>
    <property type="match status" value="1"/>
</dbReference>
<dbReference type="GO" id="GO:0016559">
    <property type="term" value="P:peroxisome fission"/>
    <property type="evidence" value="ECO:0007669"/>
    <property type="project" value="TreeGrafter"/>
</dbReference>
<dbReference type="Gene3D" id="1.20.120.1240">
    <property type="entry name" value="Dynamin, middle domain"/>
    <property type="match status" value="1"/>
</dbReference>
<dbReference type="SUPFAM" id="SSF52540">
    <property type="entry name" value="P-loop containing nucleoside triphosphate hydrolases"/>
    <property type="match status" value="1"/>
</dbReference>
<dbReference type="GO" id="GO:0005739">
    <property type="term" value="C:mitochondrion"/>
    <property type="evidence" value="ECO:0007669"/>
    <property type="project" value="TreeGrafter"/>
</dbReference>
<protein>
    <recommendedName>
        <fullName evidence="3">Dynamin-type G domain-containing protein</fullName>
    </recommendedName>
</protein>
<dbReference type="AlphaFoldDB" id="A0A2N5U3L8"/>
<dbReference type="InterPro" id="IPR022812">
    <property type="entry name" value="Dynamin"/>
</dbReference>
<dbReference type="InterPro" id="IPR027417">
    <property type="entry name" value="P-loop_NTPase"/>
</dbReference>
<dbReference type="Proteomes" id="UP000235388">
    <property type="component" value="Unassembled WGS sequence"/>
</dbReference>
<feature type="domain" description="Dynamin-type G" evidence="3">
    <location>
        <begin position="32"/>
        <end position="305"/>
    </location>
</feature>
<dbReference type="GO" id="GO:0008017">
    <property type="term" value="F:microtubule binding"/>
    <property type="evidence" value="ECO:0007669"/>
    <property type="project" value="TreeGrafter"/>
</dbReference>
<organism evidence="4 5">
    <name type="scientific">Puccinia coronata f. sp. avenae</name>
    <dbReference type="NCBI Taxonomy" id="200324"/>
    <lineage>
        <taxon>Eukaryota</taxon>
        <taxon>Fungi</taxon>
        <taxon>Dikarya</taxon>
        <taxon>Basidiomycota</taxon>
        <taxon>Pucciniomycotina</taxon>
        <taxon>Pucciniomycetes</taxon>
        <taxon>Pucciniales</taxon>
        <taxon>Pucciniaceae</taxon>
        <taxon>Puccinia</taxon>
    </lineage>
</organism>
<dbReference type="SMART" id="SM00053">
    <property type="entry name" value="DYNc"/>
    <property type="match status" value="1"/>
</dbReference>
<dbReference type="GO" id="GO:0003924">
    <property type="term" value="F:GTPase activity"/>
    <property type="evidence" value="ECO:0007669"/>
    <property type="project" value="InterPro"/>
</dbReference>
<dbReference type="Gene3D" id="3.40.50.300">
    <property type="entry name" value="P-loop containing nucleotide triphosphate hydrolases"/>
    <property type="match status" value="1"/>
</dbReference>
<dbReference type="PROSITE" id="PS51718">
    <property type="entry name" value="G_DYNAMIN_2"/>
    <property type="match status" value="1"/>
</dbReference>
<comment type="caution">
    <text evidence="4">The sequence shown here is derived from an EMBL/GenBank/DDBJ whole genome shotgun (WGS) entry which is preliminary data.</text>
</comment>
<evidence type="ECO:0000256" key="1">
    <source>
        <dbReference type="ARBA" id="ARBA00022741"/>
    </source>
</evidence>
<dbReference type="InterPro" id="IPR000375">
    <property type="entry name" value="Dynamin_stalk"/>
</dbReference>
<dbReference type="GO" id="GO:0005525">
    <property type="term" value="F:GTP binding"/>
    <property type="evidence" value="ECO:0007669"/>
    <property type="project" value="InterPro"/>
</dbReference>
<dbReference type="OrthoDB" id="2583551at2759"/>
<accession>A0A2N5U3L8</accession>
<keyword evidence="2" id="KW-0342">GTP-binding</keyword>
<dbReference type="EMBL" id="PGCJ01000325">
    <property type="protein sequence ID" value="PLW32320.1"/>
    <property type="molecule type" value="Genomic_DNA"/>
</dbReference>
<dbReference type="Pfam" id="PF00350">
    <property type="entry name" value="Dynamin_N"/>
    <property type="match status" value="1"/>
</dbReference>
<dbReference type="GO" id="GO:0016020">
    <property type="term" value="C:membrane"/>
    <property type="evidence" value="ECO:0007669"/>
    <property type="project" value="TreeGrafter"/>
</dbReference>
<dbReference type="InterPro" id="IPR001401">
    <property type="entry name" value="Dynamin_GTPase"/>
</dbReference>
<dbReference type="PANTHER" id="PTHR11566">
    <property type="entry name" value="DYNAMIN"/>
    <property type="match status" value="1"/>
</dbReference>
<dbReference type="GO" id="GO:0000266">
    <property type="term" value="P:mitochondrial fission"/>
    <property type="evidence" value="ECO:0007669"/>
    <property type="project" value="TreeGrafter"/>
</dbReference>
<keyword evidence="1" id="KW-0547">Nucleotide-binding</keyword>
<name>A0A2N5U3L8_9BASI</name>
<dbReference type="STRING" id="200324.A0A2N5U3L8"/>
<reference evidence="4 5" key="1">
    <citation type="submission" date="2017-11" db="EMBL/GenBank/DDBJ databases">
        <title>De novo assembly and phasing of dikaryotic genomes from two isolates of Puccinia coronata f. sp. avenae, the causal agent of oat crown rust.</title>
        <authorList>
            <person name="Miller M.E."/>
            <person name="Zhang Y."/>
            <person name="Omidvar V."/>
            <person name="Sperschneider J."/>
            <person name="Schwessinger B."/>
            <person name="Raley C."/>
            <person name="Palmer J.M."/>
            <person name="Garnica D."/>
            <person name="Upadhyaya N."/>
            <person name="Rathjen J."/>
            <person name="Taylor J.M."/>
            <person name="Park R.F."/>
            <person name="Dodds P.N."/>
            <person name="Hirsch C.D."/>
            <person name="Kianian S.F."/>
            <person name="Figueroa M."/>
        </authorList>
    </citation>
    <scope>NUCLEOTIDE SEQUENCE [LARGE SCALE GENOMIC DNA]</scope>
    <source>
        <strain evidence="4">12NC29</strain>
    </source>
</reference>
<dbReference type="GO" id="GO:0048312">
    <property type="term" value="P:intracellular distribution of mitochondria"/>
    <property type="evidence" value="ECO:0007669"/>
    <property type="project" value="TreeGrafter"/>
</dbReference>
<evidence type="ECO:0000313" key="4">
    <source>
        <dbReference type="EMBL" id="PLW32320.1"/>
    </source>
</evidence>
<evidence type="ECO:0000259" key="3">
    <source>
        <dbReference type="PROSITE" id="PS51718"/>
    </source>
</evidence>
<dbReference type="PRINTS" id="PR00195">
    <property type="entry name" value="DYNAMIN"/>
</dbReference>
<gene>
    <name evidence="4" type="ORF">PCANC_20473</name>
</gene>
<dbReference type="Pfam" id="PF01031">
    <property type="entry name" value="Dynamin_M"/>
    <property type="match status" value="1"/>
</dbReference>
<keyword evidence="5" id="KW-1185">Reference proteome</keyword>
<proteinExistence type="predicted"/>
<dbReference type="GO" id="GO:0005874">
    <property type="term" value="C:microtubule"/>
    <property type="evidence" value="ECO:0007669"/>
    <property type="project" value="TreeGrafter"/>
</dbReference>
<dbReference type="InterPro" id="IPR030381">
    <property type="entry name" value="G_DYNAMIN_dom"/>
</dbReference>
<evidence type="ECO:0000313" key="5">
    <source>
        <dbReference type="Proteomes" id="UP000235388"/>
    </source>
</evidence>
<dbReference type="CDD" id="cd08771">
    <property type="entry name" value="DLP_1"/>
    <property type="match status" value="1"/>
</dbReference>